<gene>
    <name evidence="1" type="ORF">BDV96DRAFT_643865</name>
</gene>
<dbReference type="AlphaFoldDB" id="A0A6A5ZD87"/>
<dbReference type="EMBL" id="ML977318">
    <property type="protein sequence ID" value="KAF2117489.1"/>
    <property type="molecule type" value="Genomic_DNA"/>
</dbReference>
<dbReference type="Proteomes" id="UP000799770">
    <property type="component" value="Unassembled WGS sequence"/>
</dbReference>
<dbReference type="PANTHER" id="PTHR22762:SF133">
    <property type="entry name" value="P-TYPE DOMAIN-CONTAINING PROTEIN"/>
    <property type="match status" value="1"/>
</dbReference>
<dbReference type="Gene3D" id="2.60.40.1180">
    <property type="entry name" value="Golgi alpha-mannosidase II"/>
    <property type="match status" value="1"/>
</dbReference>
<dbReference type="InterPro" id="IPR013780">
    <property type="entry name" value="Glyco_hydro_b"/>
</dbReference>
<evidence type="ECO:0000313" key="1">
    <source>
        <dbReference type="EMBL" id="KAF2117489.1"/>
    </source>
</evidence>
<dbReference type="PANTHER" id="PTHR22762">
    <property type="entry name" value="ALPHA-GLUCOSIDASE"/>
    <property type="match status" value="1"/>
</dbReference>
<sequence length="167" mass="17940">MSQPGQNITLDAPLEKIPVHLRGGTIIASQTPGNTTKQTRLNPWSFIAALDKNNQASGELYMDDGVSLEPEDTDFVTFSFANSTLTTHATGSYVDNNSLQNITIAGIKSSEDGYEEWKGWKGVSVTHGGNKVDCQGVKIGSAQNGVVRVQGLDVASVFTRDLVLKLQ</sequence>
<protein>
    <submittedName>
        <fullName evidence="1">Uncharacterized protein</fullName>
    </submittedName>
</protein>
<evidence type="ECO:0000313" key="2">
    <source>
        <dbReference type="Proteomes" id="UP000799770"/>
    </source>
</evidence>
<keyword evidence="2" id="KW-1185">Reference proteome</keyword>
<accession>A0A6A5ZD87</accession>
<reference evidence="1" key="1">
    <citation type="journal article" date="2020" name="Stud. Mycol.">
        <title>101 Dothideomycetes genomes: a test case for predicting lifestyles and emergence of pathogens.</title>
        <authorList>
            <person name="Haridas S."/>
            <person name="Albert R."/>
            <person name="Binder M."/>
            <person name="Bloem J."/>
            <person name="Labutti K."/>
            <person name="Salamov A."/>
            <person name="Andreopoulos B."/>
            <person name="Baker S."/>
            <person name="Barry K."/>
            <person name="Bills G."/>
            <person name="Bluhm B."/>
            <person name="Cannon C."/>
            <person name="Castanera R."/>
            <person name="Culley D."/>
            <person name="Daum C."/>
            <person name="Ezra D."/>
            <person name="Gonzalez J."/>
            <person name="Henrissat B."/>
            <person name="Kuo A."/>
            <person name="Liang C."/>
            <person name="Lipzen A."/>
            <person name="Lutzoni F."/>
            <person name="Magnuson J."/>
            <person name="Mondo S."/>
            <person name="Nolan M."/>
            <person name="Ohm R."/>
            <person name="Pangilinan J."/>
            <person name="Park H.-J."/>
            <person name="Ramirez L."/>
            <person name="Alfaro M."/>
            <person name="Sun H."/>
            <person name="Tritt A."/>
            <person name="Yoshinaga Y."/>
            <person name="Zwiers L.-H."/>
            <person name="Turgeon B."/>
            <person name="Goodwin S."/>
            <person name="Spatafora J."/>
            <person name="Crous P."/>
            <person name="Grigoriev I."/>
        </authorList>
    </citation>
    <scope>NUCLEOTIDE SEQUENCE</scope>
    <source>
        <strain evidence="1">CBS 627.86</strain>
    </source>
</reference>
<dbReference type="GO" id="GO:0004553">
    <property type="term" value="F:hydrolase activity, hydrolyzing O-glycosyl compounds"/>
    <property type="evidence" value="ECO:0007669"/>
    <property type="project" value="TreeGrafter"/>
</dbReference>
<organism evidence="1 2">
    <name type="scientific">Lophiotrema nucula</name>
    <dbReference type="NCBI Taxonomy" id="690887"/>
    <lineage>
        <taxon>Eukaryota</taxon>
        <taxon>Fungi</taxon>
        <taxon>Dikarya</taxon>
        <taxon>Ascomycota</taxon>
        <taxon>Pezizomycotina</taxon>
        <taxon>Dothideomycetes</taxon>
        <taxon>Pleosporomycetidae</taxon>
        <taxon>Pleosporales</taxon>
        <taxon>Lophiotremataceae</taxon>
        <taxon>Lophiotrema</taxon>
    </lineage>
</organism>
<name>A0A6A5ZD87_9PLEO</name>
<proteinExistence type="predicted"/>
<dbReference type="OrthoDB" id="5839090at2759"/>